<keyword evidence="6" id="KW-0274">FAD</keyword>
<dbReference type="GeneID" id="34451819"/>
<feature type="binding site" evidence="5">
    <location>
        <position position="12"/>
    </location>
    <ligand>
        <name>FAD</name>
        <dbReference type="ChEBI" id="CHEBI:57692"/>
    </ligand>
</feature>
<dbReference type="Proteomes" id="UP000179179">
    <property type="component" value="Unassembled WGS sequence"/>
</dbReference>
<evidence type="ECO:0000256" key="2">
    <source>
        <dbReference type="ARBA" id="ARBA00005995"/>
    </source>
</evidence>
<evidence type="ECO:0000256" key="6">
    <source>
        <dbReference type="RuleBase" id="RU362067"/>
    </source>
</evidence>
<dbReference type="PRINTS" id="PR00757">
    <property type="entry name" value="AMINEOXDASEF"/>
</dbReference>
<dbReference type="InterPro" id="IPR050703">
    <property type="entry name" value="Flavin_MAO"/>
</dbReference>
<evidence type="ECO:0000259" key="7">
    <source>
        <dbReference type="Pfam" id="PF01593"/>
    </source>
</evidence>
<comment type="catalytic activity">
    <reaction evidence="4">
        <text>a secondary aliphatic amine + O2 + H2O = a primary amine + an aldehyde + H2O2</text>
        <dbReference type="Rhea" id="RHEA:26414"/>
        <dbReference type="ChEBI" id="CHEBI:15377"/>
        <dbReference type="ChEBI" id="CHEBI:15379"/>
        <dbReference type="ChEBI" id="CHEBI:16240"/>
        <dbReference type="ChEBI" id="CHEBI:17478"/>
        <dbReference type="ChEBI" id="CHEBI:58855"/>
        <dbReference type="ChEBI" id="CHEBI:65296"/>
        <dbReference type="EC" id="1.4.3.4"/>
    </reaction>
</comment>
<evidence type="ECO:0000256" key="4">
    <source>
        <dbReference type="ARBA" id="ARBA00048448"/>
    </source>
</evidence>
<comment type="cofactor">
    <cofactor evidence="1 6">
        <name>FAD</name>
        <dbReference type="ChEBI" id="CHEBI:57692"/>
    </cofactor>
</comment>
<dbReference type="EC" id="1.4.3.-" evidence="6"/>
<keyword evidence="9" id="KW-1185">Reference proteome</keyword>
<gene>
    <name evidence="8" type="ORF">ABOM_008429</name>
</gene>
<dbReference type="SUPFAM" id="SSF51905">
    <property type="entry name" value="FAD/NAD(P)-binding domain"/>
    <property type="match status" value="1"/>
</dbReference>
<dbReference type="OrthoDB" id="5046242at2759"/>
<evidence type="ECO:0000256" key="3">
    <source>
        <dbReference type="ARBA" id="ARBA00023002"/>
    </source>
</evidence>
<comment type="similarity">
    <text evidence="2 6">Belongs to the flavin monoamine oxidase family.</text>
</comment>
<feature type="domain" description="Amine oxidase" evidence="7">
    <location>
        <begin position="11"/>
        <end position="446"/>
    </location>
</feature>
<dbReference type="RefSeq" id="XP_022386381.1">
    <property type="nucleotide sequence ID" value="XM_022535558.1"/>
</dbReference>
<evidence type="ECO:0000313" key="9">
    <source>
        <dbReference type="Proteomes" id="UP000179179"/>
    </source>
</evidence>
<feature type="binding site" evidence="5">
    <location>
        <position position="336"/>
    </location>
    <ligand>
        <name>substrate</name>
    </ligand>
</feature>
<keyword evidence="6" id="KW-0285">Flavoprotein</keyword>
<evidence type="ECO:0000256" key="5">
    <source>
        <dbReference type="PIRSR" id="PIRSR601613-1"/>
    </source>
</evidence>
<feature type="binding site" evidence="5">
    <location>
        <begin position="31"/>
        <end position="32"/>
    </location>
    <ligand>
        <name>FAD</name>
        <dbReference type="ChEBI" id="CHEBI:57692"/>
    </ligand>
</feature>
<accession>A0A1F7ZT85</accession>
<dbReference type="AlphaFoldDB" id="A0A1F7ZT85"/>
<sequence length="457" mass="50434">MLDVIVIGAGFSGLQAAYSAQQAGLSTAVVEARDRVGGKIWSVPLASGRGYAELGGAWINNSLQPRVWSYVQRFGLEVVTQRLEGKAVMQENPDSRLEFPFGVTPDWSEEEKKNLEYIRDHIQAESLKSGLPTAQDDNVSLDQYVRNLGALPKVANMVNLWARVMHGLESTEESAGWFIDYCRRNKGLLAIRADDSTGGQYMRFKDGAQSIAAGIARLVGAQNIHLGSPVASINQHGAHVSVVTRDGKTFNARKCILSIPSTMYRELNITPALPKPVQEVTDGTVLGDYNKAIVCYDKPWWRGEGFNGYFASYTGPVILARDTSVDERNHYSLTCFVNGQPGRDWGKLYPHERRAVVLKQIAKIFNADANSEAFRPIEVFDQVWKHEEFSRGALAPVTAIGHLTKYASVYGKPVGNIHFVGTEYSTEWKGYMEGALCSGERGAREVVEAMQKVPAKL</sequence>
<dbReference type="EMBL" id="LYCR01000085">
    <property type="protein sequence ID" value="OGM42664.1"/>
    <property type="molecule type" value="Genomic_DNA"/>
</dbReference>
<dbReference type="InterPro" id="IPR036188">
    <property type="entry name" value="FAD/NAD-bd_sf"/>
</dbReference>
<feature type="binding site" evidence="5">
    <location>
        <position position="423"/>
    </location>
    <ligand>
        <name>FAD</name>
        <dbReference type="ChEBI" id="CHEBI:57692"/>
    </ligand>
</feature>
<dbReference type="InterPro" id="IPR002937">
    <property type="entry name" value="Amino_oxidase"/>
</dbReference>
<dbReference type="Pfam" id="PF01593">
    <property type="entry name" value="Amino_oxidase"/>
    <property type="match status" value="1"/>
</dbReference>
<dbReference type="SUPFAM" id="SSF54373">
    <property type="entry name" value="FAD-linked reductases, C-terminal domain"/>
    <property type="match status" value="1"/>
</dbReference>
<evidence type="ECO:0000313" key="8">
    <source>
        <dbReference type="EMBL" id="OGM42664.1"/>
    </source>
</evidence>
<dbReference type="PANTHER" id="PTHR43563">
    <property type="entry name" value="AMINE OXIDASE"/>
    <property type="match status" value="1"/>
</dbReference>
<dbReference type="GO" id="GO:0097621">
    <property type="term" value="F:monoamine oxidase activity"/>
    <property type="evidence" value="ECO:0007669"/>
    <property type="project" value="UniProtKB-EC"/>
</dbReference>
<feature type="binding site" evidence="5">
    <location>
        <position position="230"/>
    </location>
    <ligand>
        <name>FAD</name>
        <dbReference type="ChEBI" id="CHEBI:57692"/>
    </ligand>
</feature>
<proteinExistence type="inferred from homology"/>
<dbReference type="Gene3D" id="1.10.405.10">
    <property type="entry name" value="Guanine Nucleotide Dissociation Inhibitor, domain 1"/>
    <property type="match status" value="1"/>
</dbReference>
<dbReference type="STRING" id="109264.A0A1F7ZT85"/>
<dbReference type="Gene3D" id="3.50.50.60">
    <property type="entry name" value="FAD/NAD(P)-binding domain"/>
    <property type="match status" value="1"/>
</dbReference>
<protein>
    <recommendedName>
        <fullName evidence="6">Amine oxidase</fullName>
        <ecNumber evidence="6">1.4.3.-</ecNumber>
    </recommendedName>
</protein>
<evidence type="ECO:0000256" key="1">
    <source>
        <dbReference type="ARBA" id="ARBA00001974"/>
    </source>
</evidence>
<dbReference type="InterPro" id="IPR001613">
    <property type="entry name" value="Flavin_amine_oxidase"/>
</dbReference>
<organism evidence="8 9">
    <name type="scientific">Aspergillus bombycis</name>
    <dbReference type="NCBI Taxonomy" id="109264"/>
    <lineage>
        <taxon>Eukaryota</taxon>
        <taxon>Fungi</taxon>
        <taxon>Dikarya</taxon>
        <taxon>Ascomycota</taxon>
        <taxon>Pezizomycotina</taxon>
        <taxon>Eurotiomycetes</taxon>
        <taxon>Eurotiomycetidae</taxon>
        <taxon>Eurotiales</taxon>
        <taxon>Aspergillaceae</taxon>
        <taxon>Aspergillus</taxon>
    </lineage>
</organism>
<keyword evidence="3 6" id="KW-0560">Oxidoreductase</keyword>
<comment type="caution">
    <text evidence="8">The sequence shown here is derived from an EMBL/GenBank/DDBJ whole genome shotgun (WGS) entry which is preliminary data.</text>
</comment>
<reference evidence="8 9" key="1">
    <citation type="journal article" date="2016" name="Genome Biol. Evol.">
        <title>Draft genome sequence of an aflatoxigenic Aspergillus species, A. bombycis.</title>
        <authorList>
            <person name="Moore G.G."/>
            <person name="Mack B.M."/>
            <person name="Beltz S.B."/>
            <person name="Gilbert M.K."/>
        </authorList>
    </citation>
    <scope>NUCLEOTIDE SEQUENCE [LARGE SCALE GENOMIC DNA]</scope>
    <source>
        <strain evidence="9">NRRL 26010</strain>
    </source>
</reference>
<dbReference type="Gene3D" id="3.90.660.10">
    <property type="match status" value="1"/>
</dbReference>
<dbReference type="PANTHER" id="PTHR43563:SF14">
    <property type="entry name" value="AMINE OXIDASE"/>
    <property type="match status" value="1"/>
</dbReference>
<name>A0A1F7ZT85_9EURO</name>